<dbReference type="Gene3D" id="3.90.1140.10">
    <property type="entry name" value="Cyclic phosphodiesterase"/>
    <property type="match status" value="1"/>
</dbReference>
<dbReference type="InterPro" id="IPR009097">
    <property type="entry name" value="Cyclic_Pdiesterase"/>
</dbReference>
<name>V2YRA5_MONRO</name>
<comment type="caution">
    <text evidence="1">The sequence shown here is derived from an EMBL/GenBank/DDBJ whole genome shotgun (WGS) entry which is preliminary data.</text>
</comment>
<dbReference type="HOGENOM" id="CLU_081919_0_0_1"/>
<gene>
    <name evidence="1" type="ORF">Moror_8394</name>
</gene>
<sequence length="256" mass="28808">MALRVLEADESLRADYLETLQCDRHGVEEKVLTLFLDLVPLPRPLRTAFKSKAMGITLWIVPSAKDTERLKKIMAVRPQDSLPVQTSSVSYPIFDPHITLASLSSHSNILLSKLKESIPKTQSALKVNFKSVDAGDHFFRSVYIAVTPTSELTALHQHVHEALGVEPRTPMFPHISLCYISDHDAEHGERQRFRDELRSTGRIREDEGGAVSLNCGTDKEDWVSGFISPEIWIADCEGPLESWRVLERIPLNSIID</sequence>
<dbReference type="InterPro" id="IPR012386">
    <property type="entry name" value="Cyclic-nucl_3Pdiesterase"/>
</dbReference>
<dbReference type="OrthoDB" id="514292at2759"/>
<dbReference type="SUPFAM" id="SSF55144">
    <property type="entry name" value="LigT-like"/>
    <property type="match status" value="1"/>
</dbReference>
<dbReference type="Pfam" id="PF07823">
    <property type="entry name" value="CPDase"/>
    <property type="match status" value="1"/>
</dbReference>
<dbReference type="GO" id="GO:0009187">
    <property type="term" value="P:cyclic nucleotide metabolic process"/>
    <property type="evidence" value="ECO:0007669"/>
    <property type="project" value="TreeGrafter"/>
</dbReference>
<evidence type="ECO:0000313" key="1">
    <source>
        <dbReference type="EMBL" id="ESK94194.1"/>
    </source>
</evidence>
<dbReference type="EMBL" id="AWSO01000151">
    <property type="protein sequence ID" value="ESK94194.1"/>
    <property type="molecule type" value="Genomic_DNA"/>
</dbReference>
<dbReference type="PANTHER" id="PTHR28141:SF1">
    <property type="entry name" value="2',3'-CYCLIC-NUCLEOTIDE 3'-PHOSPHODIESTERASE"/>
    <property type="match status" value="1"/>
</dbReference>
<accession>V2YRA5</accession>
<organism evidence="1 2">
    <name type="scientific">Moniliophthora roreri (strain MCA 2997)</name>
    <name type="common">Cocoa frosty pod rot fungus</name>
    <name type="synonym">Crinipellis roreri</name>
    <dbReference type="NCBI Taxonomy" id="1381753"/>
    <lineage>
        <taxon>Eukaryota</taxon>
        <taxon>Fungi</taxon>
        <taxon>Dikarya</taxon>
        <taxon>Basidiomycota</taxon>
        <taxon>Agaricomycotina</taxon>
        <taxon>Agaricomycetes</taxon>
        <taxon>Agaricomycetidae</taxon>
        <taxon>Agaricales</taxon>
        <taxon>Marasmiineae</taxon>
        <taxon>Marasmiaceae</taxon>
        <taxon>Moniliophthora</taxon>
    </lineage>
</organism>
<protein>
    <submittedName>
        <fullName evidence="1">Cyclic phosphodiesterase</fullName>
    </submittedName>
</protein>
<proteinExistence type="predicted"/>
<dbReference type="GO" id="GO:0004113">
    <property type="term" value="F:2',3'-cyclic-nucleotide 3'-phosphodiesterase activity"/>
    <property type="evidence" value="ECO:0007669"/>
    <property type="project" value="TreeGrafter"/>
</dbReference>
<dbReference type="PANTHER" id="PTHR28141">
    <property type="entry name" value="2',3'-CYCLIC-NUCLEOTIDE 3'-PHOSPHODIESTERASE"/>
    <property type="match status" value="1"/>
</dbReference>
<dbReference type="AlphaFoldDB" id="V2YRA5"/>
<dbReference type="Proteomes" id="UP000017559">
    <property type="component" value="Unassembled WGS sequence"/>
</dbReference>
<keyword evidence="2" id="KW-1185">Reference proteome</keyword>
<reference evidence="1 2" key="1">
    <citation type="journal article" date="2014" name="BMC Genomics">
        <title>Genome and secretome analysis of the hemibiotrophic fungal pathogen, Moniliophthora roreri, which causes frosty pod rot disease of cacao: mechanisms of the biotrophic and necrotrophic phases.</title>
        <authorList>
            <person name="Meinhardt L.W."/>
            <person name="Costa G.G.L."/>
            <person name="Thomazella D.P.T."/>
            <person name="Teixeira P.J.P.L."/>
            <person name="Carazzolle M.F."/>
            <person name="Schuster S.C."/>
            <person name="Carlson J.E."/>
            <person name="Guiltinan M.J."/>
            <person name="Mieczkowski P."/>
            <person name="Farmer A."/>
            <person name="Ramaraj T."/>
            <person name="Crozier J."/>
            <person name="Davis R.E."/>
            <person name="Shao J."/>
            <person name="Melnick R.L."/>
            <person name="Pereira G.A.G."/>
            <person name="Bailey B.A."/>
        </authorList>
    </citation>
    <scope>NUCLEOTIDE SEQUENCE [LARGE SCALE GENOMIC DNA]</scope>
    <source>
        <strain evidence="1 2">MCA 2997</strain>
    </source>
</reference>
<dbReference type="KEGG" id="mrr:Moror_8394"/>
<evidence type="ECO:0000313" key="2">
    <source>
        <dbReference type="Proteomes" id="UP000017559"/>
    </source>
</evidence>
<dbReference type="STRING" id="1381753.V2YRA5"/>